<dbReference type="CDD" id="cd04301">
    <property type="entry name" value="NAT_SF"/>
    <property type="match status" value="1"/>
</dbReference>
<dbReference type="Gene3D" id="3.40.630.30">
    <property type="match status" value="1"/>
</dbReference>
<dbReference type="EMBL" id="FWFQ01000036">
    <property type="protein sequence ID" value="SLN64699.1"/>
    <property type="molecule type" value="Genomic_DNA"/>
</dbReference>
<dbReference type="PANTHER" id="PTHR43420">
    <property type="entry name" value="ACETYLTRANSFERASE"/>
    <property type="match status" value="1"/>
</dbReference>
<dbReference type="InterPro" id="IPR000182">
    <property type="entry name" value="GNAT_dom"/>
</dbReference>
<name>A0A1Y5TIX2_9RHOB</name>
<dbReference type="AlphaFoldDB" id="A0A1Y5TIX2"/>
<dbReference type="InterPro" id="IPR016181">
    <property type="entry name" value="Acyl_CoA_acyltransferase"/>
</dbReference>
<sequence>MALTALLDKRDIGGITPAGKGLPRLSPLKAWPRAADRYNRPSTAPLRKLHLMPQTTFHIEEIAAEETLALRQAVLWPDHPRGFSRVENDAEALHLGGFLGARLIGVISLYDEGDSARIRKFATLPEEQGKGYGSALFSEALARAQAAGHRRVWLSGRETARAFYEKRGFSVFGAPYEKEGLPYRALERDLTTGL</sequence>
<evidence type="ECO:0000259" key="3">
    <source>
        <dbReference type="PROSITE" id="PS51186"/>
    </source>
</evidence>
<gene>
    <name evidence="4" type="ORF">PSA7680_03415</name>
</gene>
<dbReference type="Pfam" id="PF00583">
    <property type="entry name" value="Acetyltransf_1"/>
    <property type="match status" value="1"/>
</dbReference>
<proteinExistence type="predicted"/>
<evidence type="ECO:0000313" key="4">
    <source>
        <dbReference type="EMBL" id="SLN64699.1"/>
    </source>
</evidence>
<accession>A0A1Y5TIX2</accession>
<dbReference type="InterPro" id="IPR050680">
    <property type="entry name" value="YpeA/RimI_acetyltransf"/>
</dbReference>
<dbReference type="PROSITE" id="PS51186">
    <property type="entry name" value="GNAT"/>
    <property type="match status" value="1"/>
</dbReference>
<evidence type="ECO:0000256" key="2">
    <source>
        <dbReference type="ARBA" id="ARBA00023315"/>
    </source>
</evidence>
<dbReference type="Proteomes" id="UP000193409">
    <property type="component" value="Unassembled WGS sequence"/>
</dbReference>
<reference evidence="4 5" key="1">
    <citation type="submission" date="2017-03" db="EMBL/GenBank/DDBJ databases">
        <authorList>
            <person name="Afonso C.L."/>
            <person name="Miller P.J."/>
            <person name="Scott M.A."/>
            <person name="Spackman E."/>
            <person name="Goraichik I."/>
            <person name="Dimitrov K.M."/>
            <person name="Suarez D.L."/>
            <person name="Swayne D.E."/>
        </authorList>
    </citation>
    <scope>NUCLEOTIDE SEQUENCE [LARGE SCALE GENOMIC DNA]</scope>
    <source>
        <strain evidence="4 5">CECT 7680</strain>
    </source>
</reference>
<evidence type="ECO:0000256" key="1">
    <source>
        <dbReference type="ARBA" id="ARBA00022679"/>
    </source>
</evidence>
<protein>
    <submittedName>
        <fullName evidence="4">Acetyltransferase (GNAT) family protein</fullName>
    </submittedName>
</protein>
<organism evidence="4 5">
    <name type="scientific">Pseudoruegeria aquimaris</name>
    <dbReference type="NCBI Taxonomy" id="393663"/>
    <lineage>
        <taxon>Bacteria</taxon>
        <taxon>Pseudomonadati</taxon>
        <taxon>Pseudomonadota</taxon>
        <taxon>Alphaproteobacteria</taxon>
        <taxon>Rhodobacterales</taxon>
        <taxon>Roseobacteraceae</taxon>
        <taxon>Pseudoruegeria</taxon>
    </lineage>
</organism>
<feature type="domain" description="N-acetyltransferase" evidence="3">
    <location>
        <begin position="54"/>
        <end position="193"/>
    </location>
</feature>
<keyword evidence="2" id="KW-0012">Acyltransferase</keyword>
<keyword evidence="1 4" id="KW-0808">Transferase</keyword>
<dbReference type="GO" id="GO:0016747">
    <property type="term" value="F:acyltransferase activity, transferring groups other than amino-acyl groups"/>
    <property type="evidence" value="ECO:0007669"/>
    <property type="project" value="InterPro"/>
</dbReference>
<keyword evidence="5" id="KW-1185">Reference proteome</keyword>
<evidence type="ECO:0000313" key="5">
    <source>
        <dbReference type="Proteomes" id="UP000193409"/>
    </source>
</evidence>
<dbReference type="SUPFAM" id="SSF55729">
    <property type="entry name" value="Acyl-CoA N-acyltransferases (Nat)"/>
    <property type="match status" value="1"/>
</dbReference>